<organism evidence="1 2">
    <name type="scientific">Pararcticibacter amylolyticus</name>
    <dbReference type="NCBI Taxonomy" id="2173175"/>
    <lineage>
        <taxon>Bacteria</taxon>
        <taxon>Pseudomonadati</taxon>
        <taxon>Bacteroidota</taxon>
        <taxon>Sphingobacteriia</taxon>
        <taxon>Sphingobacteriales</taxon>
        <taxon>Sphingobacteriaceae</taxon>
        <taxon>Pararcticibacter</taxon>
    </lineage>
</organism>
<dbReference type="SUPFAM" id="SSF82784">
    <property type="entry name" value="OsmC-like"/>
    <property type="match status" value="1"/>
</dbReference>
<dbReference type="Proteomes" id="UP000245647">
    <property type="component" value="Unassembled WGS sequence"/>
</dbReference>
<dbReference type="EMBL" id="QEAS01000014">
    <property type="protein sequence ID" value="PWG79432.1"/>
    <property type="molecule type" value="Genomic_DNA"/>
</dbReference>
<evidence type="ECO:0000313" key="1">
    <source>
        <dbReference type="EMBL" id="PWG79432.1"/>
    </source>
</evidence>
<name>A0A2U2PDM9_9SPHI</name>
<dbReference type="PANTHER" id="PTHR39624:SF2">
    <property type="entry name" value="OSMC-LIKE PROTEIN"/>
    <property type="match status" value="1"/>
</dbReference>
<comment type="caution">
    <text evidence="1">The sequence shown here is derived from an EMBL/GenBank/DDBJ whole genome shotgun (WGS) entry which is preliminary data.</text>
</comment>
<dbReference type="AlphaFoldDB" id="A0A2U2PDM9"/>
<protein>
    <submittedName>
        <fullName evidence="1">Osmotically inducible protein OsmC</fullName>
    </submittedName>
</protein>
<dbReference type="Pfam" id="PF02566">
    <property type="entry name" value="OsmC"/>
    <property type="match status" value="1"/>
</dbReference>
<gene>
    <name evidence="1" type="ORF">DDR33_16850</name>
</gene>
<accession>A0A2U2PDM9</accession>
<dbReference type="InterPro" id="IPR036102">
    <property type="entry name" value="OsmC/Ohrsf"/>
</dbReference>
<dbReference type="PANTHER" id="PTHR39624">
    <property type="entry name" value="PROTEIN INVOLVED IN RIMO-MEDIATED BETA-METHYLTHIOLATION OF RIBOSOMAL PROTEIN S12 YCAO"/>
    <property type="match status" value="1"/>
</dbReference>
<dbReference type="InterPro" id="IPR015946">
    <property type="entry name" value="KH_dom-like_a/b"/>
</dbReference>
<sequence length="134" mass="14867">MATSLVVYKGELRTEALHLQSGEKIITDAPVDNHGKGEAFSPTDLLATSLGSCMLTIMGIAARERNIDIEGTTCEVTKIMGTSPRRVTEIHISFNFPGRQFSDKEKAVLEQSAKTCPVWYSLHPDIQKVVEFKW</sequence>
<evidence type="ECO:0000313" key="2">
    <source>
        <dbReference type="Proteomes" id="UP000245647"/>
    </source>
</evidence>
<dbReference type="Gene3D" id="3.30.300.20">
    <property type="match status" value="1"/>
</dbReference>
<dbReference type="RefSeq" id="WP_109416974.1">
    <property type="nucleotide sequence ID" value="NZ_QEAS01000014.1"/>
</dbReference>
<dbReference type="InterPro" id="IPR003718">
    <property type="entry name" value="OsmC/Ohr_fam"/>
</dbReference>
<keyword evidence="2" id="KW-1185">Reference proteome</keyword>
<reference evidence="1 2" key="1">
    <citation type="submission" date="2018-04" db="EMBL/GenBank/DDBJ databases">
        <title>Pedobacter chongqingensis sp. nov., isolated from a rottenly hemp rope.</title>
        <authorList>
            <person name="Cai Y."/>
        </authorList>
    </citation>
    <scope>NUCLEOTIDE SEQUENCE [LARGE SCALE GENOMIC DNA]</scope>
    <source>
        <strain evidence="1 2">FJ4-8</strain>
    </source>
</reference>
<proteinExistence type="predicted"/>
<dbReference type="OrthoDB" id="290036at2"/>